<feature type="compositionally biased region" description="Low complexity" evidence="1">
    <location>
        <begin position="65"/>
        <end position="85"/>
    </location>
</feature>
<dbReference type="EMBL" id="JAAOAO010000115">
    <property type="protein sequence ID" value="KAF5562215.1"/>
    <property type="molecule type" value="Genomic_DNA"/>
</dbReference>
<dbReference type="AlphaFoldDB" id="A0A8H5JUV0"/>
<comment type="caution">
    <text evidence="2">The sequence shown here is derived from an EMBL/GenBank/DDBJ whole genome shotgun (WGS) entry which is preliminary data.</text>
</comment>
<keyword evidence="3" id="KW-1185">Reference proteome</keyword>
<name>A0A8H5JUV0_9HYPO</name>
<feature type="region of interest" description="Disordered" evidence="1">
    <location>
        <begin position="1"/>
        <end position="85"/>
    </location>
</feature>
<protein>
    <submittedName>
        <fullName evidence="2">Uncharacterized protein</fullName>
    </submittedName>
</protein>
<sequence>MILSAKHRGFSPELELRPSLRPLLPTAPPTPLYGPGARVRATSSSRPRHDREYDSATDFEGFQDGNAGLESAAAAKSNAAPPRRG</sequence>
<gene>
    <name evidence="2" type="ORF">FNAPI_3317</name>
</gene>
<accession>A0A8H5JUV0</accession>
<evidence type="ECO:0000313" key="3">
    <source>
        <dbReference type="Proteomes" id="UP000574317"/>
    </source>
</evidence>
<organism evidence="2 3">
    <name type="scientific">Fusarium napiforme</name>
    <dbReference type="NCBI Taxonomy" id="42672"/>
    <lineage>
        <taxon>Eukaryota</taxon>
        <taxon>Fungi</taxon>
        <taxon>Dikarya</taxon>
        <taxon>Ascomycota</taxon>
        <taxon>Pezizomycotina</taxon>
        <taxon>Sordariomycetes</taxon>
        <taxon>Hypocreomycetidae</taxon>
        <taxon>Hypocreales</taxon>
        <taxon>Nectriaceae</taxon>
        <taxon>Fusarium</taxon>
        <taxon>Fusarium fujikuroi species complex</taxon>
    </lineage>
</organism>
<proteinExistence type="predicted"/>
<dbReference type="Proteomes" id="UP000574317">
    <property type="component" value="Unassembled WGS sequence"/>
</dbReference>
<reference evidence="2 3" key="1">
    <citation type="submission" date="2020-05" db="EMBL/GenBank/DDBJ databases">
        <title>Identification and distribution of gene clusters putatively required for synthesis of sphingolipid metabolism inhibitors in phylogenetically diverse species of the filamentous fungus Fusarium.</title>
        <authorList>
            <person name="Kim H.-S."/>
            <person name="Busman M."/>
            <person name="Brown D.W."/>
            <person name="Divon H."/>
            <person name="Uhlig S."/>
            <person name="Proctor R.H."/>
        </authorList>
    </citation>
    <scope>NUCLEOTIDE SEQUENCE [LARGE SCALE GENOMIC DNA]</scope>
    <source>
        <strain evidence="2 3">NRRL 25196</strain>
    </source>
</reference>
<evidence type="ECO:0000313" key="2">
    <source>
        <dbReference type="EMBL" id="KAF5562215.1"/>
    </source>
</evidence>
<feature type="compositionally biased region" description="Low complexity" evidence="1">
    <location>
        <begin position="11"/>
        <end position="24"/>
    </location>
</feature>
<evidence type="ECO:0000256" key="1">
    <source>
        <dbReference type="SAM" id="MobiDB-lite"/>
    </source>
</evidence>